<dbReference type="InterPro" id="IPR017853">
    <property type="entry name" value="GH"/>
</dbReference>
<dbReference type="RefSeq" id="WP_101648016.1">
    <property type="nucleotide sequence ID" value="NZ_PGVE01000042.1"/>
</dbReference>
<dbReference type="SUPFAM" id="SSF51011">
    <property type="entry name" value="Glycosyl hydrolase domain"/>
    <property type="match status" value="1"/>
</dbReference>
<name>A0A2N5HH35_9BACI</name>
<dbReference type="InterPro" id="IPR009057">
    <property type="entry name" value="Homeodomain-like_sf"/>
</dbReference>
<dbReference type="SMART" id="SM00342">
    <property type="entry name" value="HTH_ARAC"/>
    <property type="match status" value="1"/>
</dbReference>
<dbReference type="SUPFAM" id="SSF51182">
    <property type="entry name" value="RmlC-like cupins"/>
    <property type="match status" value="1"/>
</dbReference>
<sequence>MDKIDFFQLRLQNIEFLSSRVYEGIEILLVLDGEIVVEMEGGFFHLKEKDLLVINRNQLYQVRAVKNNAVLTLSIPDTFITKYYEEYRHYHFHLFSQQIDRGKENIIVQMRKSLSELLITYFRQEEGCKLEAHILICKILLTLILRFRGVRKNFEEINDNDQRLAEIISYLKQHYDEPITLDDVAKHFYLSPSYFSRYLKQHLGIGFSRFLMNIRLNHSLKDLLYTQDSITYISIKNGFPNTKSFTSLFKEVYGETPHSFREKNRKDQVNLVKDYQLQDTETFLNSPEVIMKLGVLLSEGDSKTSFGNSETYFEELKIDLSAANSKLLIHPNNILSIGELRELQKENVRTQVILAKKGLNIKYIGINKLLSGGTISPAVETDELIPTTSPYYNSDEVIQFVKTNDLSLFIQVNYKGISSNEDAYLQKLEHFLRHCLQVFGEKYVSSWYFVYLTNDVSLDSKSLERFYLSLHKLLKTMIPSIQVGVLLPFSIHTGSTDDNHRWVLYKEEQIDFIAFKASPTEIVNFKEIIDNNYLLAKDYIRKKTDQLKHYLKSHSIEKPLHLLTWSSFSGNTRYTNGTFFRGSLILNDAITVAEDVKSLGFWINTEIHERDVGAKNIPLEGMELFHYFTGKRPAYYAISFFNRLQGKVIARGDYYLMMENERGYQIVLMNNHIVNPYFSIEESFLQKLIKEVRVTIRGIPKGEYQIRKFVFDQDHGALYKNWWENNSKFGMDEEIIDYITHSSQPSLEVFDEMINEEWSFYSYLTINAIHFFELRKVFI</sequence>
<organism evidence="5 6">
    <name type="scientific">Neobacillus cucumis</name>
    <dbReference type="NCBI Taxonomy" id="1740721"/>
    <lineage>
        <taxon>Bacteria</taxon>
        <taxon>Bacillati</taxon>
        <taxon>Bacillota</taxon>
        <taxon>Bacilli</taxon>
        <taxon>Bacillales</taxon>
        <taxon>Bacillaceae</taxon>
        <taxon>Neobacillus</taxon>
    </lineage>
</organism>
<dbReference type="CDD" id="cd02208">
    <property type="entry name" value="cupin_RmlC-like"/>
    <property type="match status" value="1"/>
</dbReference>
<feature type="domain" description="HTH araC/xylS-type" evidence="4">
    <location>
        <begin position="165"/>
        <end position="263"/>
    </location>
</feature>
<dbReference type="PANTHER" id="PTHR43280">
    <property type="entry name" value="ARAC-FAMILY TRANSCRIPTIONAL REGULATOR"/>
    <property type="match status" value="1"/>
</dbReference>
<reference evidence="5 6" key="1">
    <citation type="submission" date="2017-11" db="EMBL/GenBank/DDBJ databases">
        <title>Comparitive Functional Genomics of Dry Heat Resistant strains isolated from the Viking Spacecraft.</title>
        <authorList>
            <person name="Seuylemezian A."/>
            <person name="Cooper K."/>
            <person name="Vaishampayan P."/>
        </authorList>
    </citation>
    <scope>NUCLEOTIDE SEQUENCE [LARGE SCALE GENOMIC DNA]</scope>
    <source>
        <strain evidence="5 6">V32-6</strain>
    </source>
</reference>
<evidence type="ECO:0000313" key="5">
    <source>
        <dbReference type="EMBL" id="PLS04838.1"/>
    </source>
</evidence>
<dbReference type="InterPro" id="IPR018062">
    <property type="entry name" value="HTH_AraC-typ_CS"/>
</dbReference>
<keyword evidence="1" id="KW-0805">Transcription regulation</keyword>
<keyword evidence="6" id="KW-1185">Reference proteome</keyword>
<evidence type="ECO:0000256" key="3">
    <source>
        <dbReference type="ARBA" id="ARBA00023163"/>
    </source>
</evidence>
<dbReference type="Gene3D" id="1.10.10.60">
    <property type="entry name" value="Homeodomain-like"/>
    <property type="match status" value="2"/>
</dbReference>
<evidence type="ECO:0000256" key="2">
    <source>
        <dbReference type="ARBA" id="ARBA00023125"/>
    </source>
</evidence>
<dbReference type="Gene3D" id="2.60.120.10">
    <property type="entry name" value="Jelly Rolls"/>
    <property type="match status" value="1"/>
</dbReference>
<dbReference type="InterPro" id="IPR014710">
    <property type="entry name" value="RmlC-like_jellyroll"/>
</dbReference>
<dbReference type="SUPFAM" id="SSF46689">
    <property type="entry name" value="Homeodomain-like"/>
    <property type="match status" value="2"/>
</dbReference>
<dbReference type="EMBL" id="PGVE01000042">
    <property type="protein sequence ID" value="PLS04838.1"/>
    <property type="molecule type" value="Genomic_DNA"/>
</dbReference>
<dbReference type="Gene3D" id="3.20.20.80">
    <property type="entry name" value="Glycosidases"/>
    <property type="match status" value="1"/>
</dbReference>
<dbReference type="Pfam" id="PF12833">
    <property type="entry name" value="HTH_18"/>
    <property type="match status" value="1"/>
</dbReference>
<dbReference type="PROSITE" id="PS00041">
    <property type="entry name" value="HTH_ARAC_FAMILY_1"/>
    <property type="match status" value="1"/>
</dbReference>
<evidence type="ECO:0000259" key="4">
    <source>
        <dbReference type="PROSITE" id="PS01124"/>
    </source>
</evidence>
<dbReference type="InterPro" id="IPR011051">
    <property type="entry name" value="RmlC_Cupin_sf"/>
</dbReference>
<dbReference type="SUPFAM" id="SSF51445">
    <property type="entry name" value="(Trans)glycosidases"/>
    <property type="match status" value="1"/>
</dbReference>
<dbReference type="OrthoDB" id="9776971at2"/>
<dbReference type="GO" id="GO:0043565">
    <property type="term" value="F:sequence-specific DNA binding"/>
    <property type="evidence" value="ECO:0007669"/>
    <property type="project" value="InterPro"/>
</dbReference>
<comment type="caution">
    <text evidence="5">The sequence shown here is derived from an EMBL/GenBank/DDBJ whole genome shotgun (WGS) entry which is preliminary data.</text>
</comment>
<keyword evidence="2" id="KW-0238">DNA-binding</keyword>
<dbReference type="Gene3D" id="2.60.40.1500">
    <property type="entry name" value="Glycosyl hydrolase domain, family 39"/>
    <property type="match status" value="1"/>
</dbReference>
<evidence type="ECO:0000256" key="1">
    <source>
        <dbReference type="ARBA" id="ARBA00023015"/>
    </source>
</evidence>
<dbReference type="GO" id="GO:0003700">
    <property type="term" value="F:DNA-binding transcription factor activity"/>
    <property type="evidence" value="ECO:0007669"/>
    <property type="project" value="InterPro"/>
</dbReference>
<dbReference type="Proteomes" id="UP000234950">
    <property type="component" value="Unassembled WGS sequence"/>
</dbReference>
<evidence type="ECO:0000313" key="6">
    <source>
        <dbReference type="Proteomes" id="UP000234950"/>
    </source>
</evidence>
<dbReference type="AlphaFoldDB" id="A0A2N5HH35"/>
<gene>
    <name evidence="5" type="ORF">CVD27_11365</name>
</gene>
<protein>
    <submittedName>
        <fullName evidence="5">Beta-xylosidase</fullName>
    </submittedName>
</protein>
<dbReference type="InterPro" id="IPR018060">
    <property type="entry name" value="HTH_AraC"/>
</dbReference>
<keyword evidence="3" id="KW-0804">Transcription</keyword>
<dbReference type="PANTHER" id="PTHR43280:SF2">
    <property type="entry name" value="HTH-TYPE TRANSCRIPTIONAL REGULATOR EXSA"/>
    <property type="match status" value="1"/>
</dbReference>
<accession>A0A2N5HH35</accession>
<proteinExistence type="predicted"/>
<dbReference type="PROSITE" id="PS01124">
    <property type="entry name" value="HTH_ARAC_FAMILY_2"/>
    <property type="match status" value="1"/>
</dbReference>